<dbReference type="InterPro" id="IPR009003">
    <property type="entry name" value="Peptidase_S1_PA"/>
</dbReference>
<dbReference type="EMBL" id="JAPTSV010000013">
    <property type="protein sequence ID" value="KAJ1521731.1"/>
    <property type="molecule type" value="Genomic_DNA"/>
</dbReference>
<protein>
    <recommendedName>
        <fullName evidence="3">Peptidase S1 domain-containing protein</fullName>
    </recommendedName>
</protein>
<sequence>MQRNEGESGGPLQTVYRKIIGLDWKHLPLNSKETAPLTQLPIYQVAGIISIPSRCGSGLPDVYTKVSAFIPWIESIVWPTSNSATVTK</sequence>
<accession>A0AAV7XAT1</accession>
<proteinExistence type="predicted"/>
<organism evidence="1 2">
    <name type="scientific">Megalurothrips usitatus</name>
    <name type="common">bean blossom thrips</name>
    <dbReference type="NCBI Taxonomy" id="439358"/>
    <lineage>
        <taxon>Eukaryota</taxon>
        <taxon>Metazoa</taxon>
        <taxon>Ecdysozoa</taxon>
        <taxon>Arthropoda</taxon>
        <taxon>Hexapoda</taxon>
        <taxon>Insecta</taxon>
        <taxon>Pterygota</taxon>
        <taxon>Neoptera</taxon>
        <taxon>Paraneoptera</taxon>
        <taxon>Thysanoptera</taxon>
        <taxon>Terebrantia</taxon>
        <taxon>Thripoidea</taxon>
        <taxon>Thripidae</taxon>
        <taxon>Megalurothrips</taxon>
    </lineage>
</organism>
<evidence type="ECO:0000313" key="1">
    <source>
        <dbReference type="EMBL" id="KAJ1521731.1"/>
    </source>
</evidence>
<name>A0AAV7XAT1_9NEOP</name>
<dbReference type="Gene3D" id="2.40.10.10">
    <property type="entry name" value="Trypsin-like serine proteases"/>
    <property type="match status" value="1"/>
</dbReference>
<dbReference type="SUPFAM" id="SSF50494">
    <property type="entry name" value="Trypsin-like serine proteases"/>
    <property type="match status" value="1"/>
</dbReference>
<evidence type="ECO:0008006" key="3">
    <source>
        <dbReference type="Google" id="ProtNLM"/>
    </source>
</evidence>
<dbReference type="InterPro" id="IPR043504">
    <property type="entry name" value="Peptidase_S1_PA_chymotrypsin"/>
</dbReference>
<gene>
    <name evidence="1" type="ORF">ONE63_003370</name>
</gene>
<dbReference type="AlphaFoldDB" id="A0AAV7XAT1"/>
<comment type="caution">
    <text evidence="1">The sequence shown here is derived from an EMBL/GenBank/DDBJ whole genome shotgun (WGS) entry which is preliminary data.</text>
</comment>
<evidence type="ECO:0000313" key="2">
    <source>
        <dbReference type="Proteomes" id="UP001075354"/>
    </source>
</evidence>
<dbReference type="Proteomes" id="UP001075354">
    <property type="component" value="Chromosome 13"/>
</dbReference>
<keyword evidence="2" id="KW-1185">Reference proteome</keyword>
<reference evidence="1" key="1">
    <citation type="submission" date="2022-12" db="EMBL/GenBank/DDBJ databases">
        <title>Chromosome-level genome assembly of the bean flower thrips Megalurothrips usitatus.</title>
        <authorList>
            <person name="Ma L."/>
            <person name="Liu Q."/>
            <person name="Li H."/>
            <person name="Cai W."/>
        </authorList>
    </citation>
    <scope>NUCLEOTIDE SEQUENCE</scope>
    <source>
        <strain evidence="1">Cailab_2022a</strain>
    </source>
</reference>